<keyword evidence="3" id="KW-1185">Reference proteome</keyword>
<proteinExistence type="predicted"/>
<feature type="signal peptide" evidence="1">
    <location>
        <begin position="1"/>
        <end position="24"/>
    </location>
</feature>
<comment type="caution">
    <text evidence="2">The sequence shown here is derived from an EMBL/GenBank/DDBJ whole genome shotgun (WGS) entry which is preliminary data.</text>
</comment>
<protein>
    <submittedName>
        <fullName evidence="2">Jg4969 protein</fullName>
    </submittedName>
</protein>
<feature type="chain" id="PRO_5035901388" evidence="1">
    <location>
        <begin position="25"/>
        <end position="161"/>
    </location>
</feature>
<organism evidence="2 3">
    <name type="scientific">Pararge aegeria aegeria</name>
    <dbReference type="NCBI Taxonomy" id="348720"/>
    <lineage>
        <taxon>Eukaryota</taxon>
        <taxon>Metazoa</taxon>
        <taxon>Ecdysozoa</taxon>
        <taxon>Arthropoda</taxon>
        <taxon>Hexapoda</taxon>
        <taxon>Insecta</taxon>
        <taxon>Pterygota</taxon>
        <taxon>Neoptera</taxon>
        <taxon>Endopterygota</taxon>
        <taxon>Lepidoptera</taxon>
        <taxon>Glossata</taxon>
        <taxon>Ditrysia</taxon>
        <taxon>Papilionoidea</taxon>
        <taxon>Nymphalidae</taxon>
        <taxon>Satyrinae</taxon>
        <taxon>Satyrini</taxon>
        <taxon>Parargina</taxon>
        <taxon>Pararge</taxon>
    </lineage>
</organism>
<accession>A0A8S4SH41</accession>
<dbReference type="OrthoDB" id="6938952at2759"/>
<gene>
    <name evidence="2" type="primary">jg4969</name>
    <name evidence="2" type="ORF">PAEG_LOCUS25057</name>
</gene>
<evidence type="ECO:0000313" key="3">
    <source>
        <dbReference type="Proteomes" id="UP000838756"/>
    </source>
</evidence>
<name>A0A8S4SH41_9NEOP</name>
<dbReference type="EMBL" id="CAKXAJ010026290">
    <property type="protein sequence ID" value="CAH2265720.1"/>
    <property type="molecule type" value="Genomic_DNA"/>
</dbReference>
<evidence type="ECO:0000256" key="1">
    <source>
        <dbReference type="SAM" id="SignalP"/>
    </source>
</evidence>
<sequence>MFLSGIGIIPFFFFFEQCVLPVMADLWLRNMNALYGPHKKAQSHSAGDGESYAWSISNKIRNLEIRQRTRVTEITQPVAKPKWQWAGHIVQRMDVGVPRCWNGSPALVNAARSTPDEVSDDISASQVAVGIKRHKTVEFGTPYKRPMSSCGRLSVDMMMKI</sequence>
<dbReference type="AlphaFoldDB" id="A0A8S4SH41"/>
<dbReference type="Proteomes" id="UP000838756">
    <property type="component" value="Unassembled WGS sequence"/>
</dbReference>
<keyword evidence="1" id="KW-0732">Signal</keyword>
<reference evidence="2" key="1">
    <citation type="submission" date="2022-03" db="EMBL/GenBank/DDBJ databases">
        <authorList>
            <person name="Lindestad O."/>
        </authorList>
    </citation>
    <scope>NUCLEOTIDE SEQUENCE</scope>
</reference>
<evidence type="ECO:0000313" key="2">
    <source>
        <dbReference type="EMBL" id="CAH2265720.1"/>
    </source>
</evidence>